<dbReference type="InterPro" id="IPR035901">
    <property type="entry name" value="GIY-YIG_endonuc_sf"/>
</dbReference>
<dbReference type="InterPro" id="IPR047296">
    <property type="entry name" value="GIY-YIG_UvrC_Cho"/>
</dbReference>
<evidence type="ECO:0000313" key="5">
    <source>
        <dbReference type="Proteomes" id="UP000295292"/>
    </source>
</evidence>
<dbReference type="Pfam" id="PF01541">
    <property type="entry name" value="GIY-YIG"/>
    <property type="match status" value="1"/>
</dbReference>
<dbReference type="SUPFAM" id="SSF82771">
    <property type="entry name" value="GIY-YIG endonuclease"/>
    <property type="match status" value="1"/>
</dbReference>
<dbReference type="FunFam" id="3.30.420.10:FF:000045">
    <property type="entry name" value="3'-5' exonuclease DinG"/>
    <property type="match status" value="1"/>
</dbReference>
<dbReference type="InterPro" id="IPR000305">
    <property type="entry name" value="GIY-YIG_endonuc"/>
</dbReference>
<name>A0A4R6WCD6_9SPHI</name>
<evidence type="ECO:0000256" key="1">
    <source>
        <dbReference type="ARBA" id="ARBA00025483"/>
    </source>
</evidence>
<dbReference type="SMART" id="SM00465">
    <property type="entry name" value="GIYc"/>
    <property type="match status" value="1"/>
</dbReference>
<organism evidence="4 5">
    <name type="scientific">Sphingobacterium yanglingense</name>
    <dbReference type="NCBI Taxonomy" id="1437280"/>
    <lineage>
        <taxon>Bacteria</taxon>
        <taxon>Pseudomonadati</taxon>
        <taxon>Bacteroidota</taxon>
        <taxon>Sphingobacteriia</taxon>
        <taxon>Sphingobacteriales</taxon>
        <taxon>Sphingobacteriaceae</taxon>
        <taxon>Sphingobacterium</taxon>
    </lineage>
</organism>
<accession>A0A4R6WCD6</accession>
<dbReference type="Gene3D" id="3.40.1440.10">
    <property type="entry name" value="GIY-YIG endonuclease"/>
    <property type="match status" value="1"/>
</dbReference>
<dbReference type="EMBL" id="SNYV01000014">
    <property type="protein sequence ID" value="TDQ77225.1"/>
    <property type="molecule type" value="Genomic_DNA"/>
</dbReference>
<dbReference type="GO" id="GO:0003677">
    <property type="term" value="F:DNA binding"/>
    <property type="evidence" value="ECO:0007669"/>
    <property type="project" value="InterPro"/>
</dbReference>
<sequence length="455" mass="52473">MEYAIVDIETTGSYAGDNGITEIAIIIHNGEHILEKFETLVNPGTTIPYHIQSLTGIDNEMVSSAPSFKEIAKTIYSLLHKRVFIAHNVNFDYSFINQELKKAGYDWKAPKLCTVRLSRKIFPNLASYSLGKLCQNLGITIHHRHRAMGDVEATVTLFEKLLKNDSDSIIATTLKKTKEHNLPTHINQEDFLQLPESTGVYYFKNKSGNIMYVGKAVNIKKRVLSHFSGNSPSQKRQSFINDIHNIDFEESGTELMALLMECKMIKQHWPTHNQALKKFEPKFGLFEYEDQKGYKRLLVSTFNKQAKAIQYFERATEANQLLLKLMNTYELSPKLCFFYSSRPEQKAPTDYASIPDLQQYNTQVNQALDYVIAQRNSFVIIDQGRNLDEKSYIYFKNDQLAAFGFIHTDNQTREFEEMIAENDKCLSNYYMNSLVLQYAERFPGKVHYENTKANF</sequence>
<dbReference type="SUPFAM" id="SSF53098">
    <property type="entry name" value="Ribonuclease H-like"/>
    <property type="match status" value="1"/>
</dbReference>
<dbReference type="InterPro" id="IPR012337">
    <property type="entry name" value="RNaseH-like_sf"/>
</dbReference>
<dbReference type="CDD" id="cd06127">
    <property type="entry name" value="DEDDh"/>
    <property type="match status" value="1"/>
</dbReference>
<protein>
    <submittedName>
        <fullName evidence="4">DNA polymerase-3 subunit epsilon</fullName>
    </submittedName>
</protein>
<comment type="function">
    <text evidence="1">DNA polymerase III is a complex, multichain enzyme responsible for most of the replicative synthesis in bacteria. The epsilon subunit contain the editing function and is a proofreading 3'-5' exonuclease.</text>
</comment>
<dbReference type="InterPro" id="IPR013520">
    <property type="entry name" value="Ribonucl_H"/>
</dbReference>
<dbReference type="AlphaFoldDB" id="A0A4R6WCD6"/>
<dbReference type="PANTHER" id="PTHR30231">
    <property type="entry name" value="DNA POLYMERASE III SUBUNIT EPSILON"/>
    <property type="match status" value="1"/>
</dbReference>
<dbReference type="InterPro" id="IPR006054">
    <property type="entry name" value="DnaQ"/>
</dbReference>
<dbReference type="InterPro" id="IPR036397">
    <property type="entry name" value="RNaseH_sf"/>
</dbReference>
<feature type="domain" description="GIY-YIG" evidence="3">
    <location>
        <begin position="196"/>
        <end position="274"/>
    </location>
</feature>
<dbReference type="GO" id="GO:0008408">
    <property type="term" value="F:3'-5' exonuclease activity"/>
    <property type="evidence" value="ECO:0007669"/>
    <property type="project" value="TreeGrafter"/>
</dbReference>
<dbReference type="NCBIfam" id="TIGR00573">
    <property type="entry name" value="dnaq"/>
    <property type="match status" value="1"/>
</dbReference>
<dbReference type="CDD" id="cd10434">
    <property type="entry name" value="GIY-YIG_UvrC_Cho"/>
    <property type="match status" value="1"/>
</dbReference>
<dbReference type="Pfam" id="PF00929">
    <property type="entry name" value="RNase_T"/>
    <property type="match status" value="1"/>
</dbReference>
<reference evidence="4 5" key="1">
    <citation type="submission" date="2019-03" db="EMBL/GenBank/DDBJ databases">
        <title>Genomic Encyclopedia of Archaeal and Bacterial Type Strains, Phase II (KMG-II): from individual species to whole genera.</title>
        <authorList>
            <person name="Goeker M."/>
        </authorList>
    </citation>
    <scope>NUCLEOTIDE SEQUENCE [LARGE SCALE GENOMIC DNA]</scope>
    <source>
        <strain evidence="4 5">DSM 28353</strain>
    </source>
</reference>
<gene>
    <name evidence="4" type="ORF">CLV99_2626</name>
</gene>
<comment type="caution">
    <text evidence="4">The sequence shown here is derived from an EMBL/GenBank/DDBJ whole genome shotgun (WGS) entry which is preliminary data.</text>
</comment>
<comment type="subunit">
    <text evidence="2">DNA polymerase III contains a core (composed of alpha, epsilon and theta chains) that associates with a tau subunit. This core dimerizes to form the POLIII' complex. PolIII' associates with the gamma complex (composed of gamma, delta, delta', psi and chi chains) and with the beta chain to form the complete DNA polymerase III complex.</text>
</comment>
<dbReference type="PANTHER" id="PTHR30231:SF41">
    <property type="entry name" value="DNA POLYMERASE III SUBUNIT EPSILON"/>
    <property type="match status" value="1"/>
</dbReference>
<keyword evidence="5" id="KW-1185">Reference proteome</keyword>
<evidence type="ECO:0000259" key="3">
    <source>
        <dbReference type="PROSITE" id="PS50164"/>
    </source>
</evidence>
<dbReference type="RefSeq" id="WP_133584862.1">
    <property type="nucleotide sequence ID" value="NZ_SNYV01000014.1"/>
</dbReference>
<dbReference type="SMART" id="SM00479">
    <property type="entry name" value="EXOIII"/>
    <property type="match status" value="1"/>
</dbReference>
<dbReference type="GO" id="GO:0006289">
    <property type="term" value="P:nucleotide-excision repair"/>
    <property type="evidence" value="ECO:0007669"/>
    <property type="project" value="InterPro"/>
</dbReference>
<dbReference type="PROSITE" id="PS50164">
    <property type="entry name" value="GIY_YIG"/>
    <property type="match status" value="1"/>
</dbReference>
<evidence type="ECO:0000313" key="4">
    <source>
        <dbReference type="EMBL" id="TDQ77225.1"/>
    </source>
</evidence>
<dbReference type="Gene3D" id="3.30.420.10">
    <property type="entry name" value="Ribonuclease H-like superfamily/Ribonuclease H"/>
    <property type="match status" value="1"/>
</dbReference>
<dbReference type="OrthoDB" id="9803913at2"/>
<proteinExistence type="predicted"/>
<dbReference type="GO" id="GO:0005829">
    <property type="term" value="C:cytosol"/>
    <property type="evidence" value="ECO:0007669"/>
    <property type="project" value="TreeGrafter"/>
</dbReference>
<dbReference type="GO" id="GO:0045004">
    <property type="term" value="P:DNA replication proofreading"/>
    <property type="evidence" value="ECO:0007669"/>
    <property type="project" value="TreeGrafter"/>
</dbReference>
<evidence type="ECO:0000256" key="2">
    <source>
        <dbReference type="ARBA" id="ARBA00026073"/>
    </source>
</evidence>
<dbReference type="Proteomes" id="UP000295292">
    <property type="component" value="Unassembled WGS sequence"/>
</dbReference>
<dbReference type="GO" id="GO:0003887">
    <property type="term" value="F:DNA-directed DNA polymerase activity"/>
    <property type="evidence" value="ECO:0007669"/>
    <property type="project" value="InterPro"/>
</dbReference>